<comment type="caution">
    <text evidence="2">The sequence shown here is derived from an EMBL/GenBank/DDBJ whole genome shotgun (WGS) entry which is preliminary data.</text>
</comment>
<gene>
    <name evidence="2" type="ORF">SO802_028000</name>
</gene>
<reference evidence="2 3" key="1">
    <citation type="submission" date="2024-01" db="EMBL/GenBank/DDBJ databases">
        <title>A telomere-to-telomere, gap-free genome of sweet tea (Lithocarpus litseifolius).</title>
        <authorList>
            <person name="Zhou J."/>
        </authorList>
    </citation>
    <scope>NUCLEOTIDE SEQUENCE [LARGE SCALE GENOMIC DNA]</scope>
    <source>
        <strain evidence="2">Zhou-2022a</strain>
        <tissue evidence="2">Leaf</tissue>
    </source>
</reference>
<evidence type="ECO:0000256" key="1">
    <source>
        <dbReference type="ARBA" id="ARBA00023002"/>
    </source>
</evidence>
<dbReference type="Proteomes" id="UP001459277">
    <property type="component" value="Unassembled WGS sequence"/>
</dbReference>
<keyword evidence="1" id="KW-0560">Oxidoreductase</keyword>
<dbReference type="PANTHER" id="PTHR23382">
    <property type="entry name" value="MALATE DEHYDROGENASE"/>
    <property type="match status" value="1"/>
</dbReference>
<dbReference type="EMBL" id="JAZDWU010000010">
    <property type="protein sequence ID" value="KAK9987761.1"/>
    <property type="molecule type" value="Genomic_DNA"/>
</dbReference>
<evidence type="ECO:0000313" key="3">
    <source>
        <dbReference type="Proteomes" id="UP001459277"/>
    </source>
</evidence>
<keyword evidence="3" id="KW-1185">Reference proteome</keyword>
<dbReference type="Gene3D" id="3.40.50.720">
    <property type="entry name" value="NAD(P)-binding Rossmann-like Domain"/>
    <property type="match status" value="1"/>
</dbReference>
<dbReference type="GO" id="GO:0016615">
    <property type="term" value="F:malate dehydrogenase activity"/>
    <property type="evidence" value="ECO:0007669"/>
    <property type="project" value="InterPro"/>
</dbReference>
<sequence length="103" mass="11612">MRLRENRRSVKLSSISKPVAHQHQATYTTNGQIGYAIVPMIARGIMLGPDQPVILHLLDIEDCCCLSSSERKNLKLECDCIFKFLGYLKLGDIPESIDSVLYM</sequence>
<dbReference type="GO" id="GO:0006108">
    <property type="term" value="P:malate metabolic process"/>
    <property type="evidence" value="ECO:0007669"/>
    <property type="project" value="InterPro"/>
</dbReference>
<proteinExistence type="predicted"/>
<organism evidence="2 3">
    <name type="scientific">Lithocarpus litseifolius</name>
    <dbReference type="NCBI Taxonomy" id="425828"/>
    <lineage>
        <taxon>Eukaryota</taxon>
        <taxon>Viridiplantae</taxon>
        <taxon>Streptophyta</taxon>
        <taxon>Embryophyta</taxon>
        <taxon>Tracheophyta</taxon>
        <taxon>Spermatophyta</taxon>
        <taxon>Magnoliopsida</taxon>
        <taxon>eudicotyledons</taxon>
        <taxon>Gunneridae</taxon>
        <taxon>Pentapetalae</taxon>
        <taxon>rosids</taxon>
        <taxon>fabids</taxon>
        <taxon>Fagales</taxon>
        <taxon>Fagaceae</taxon>
        <taxon>Lithocarpus</taxon>
    </lineage>
</organism>
<name>A0AAW2BR31_9ROSI</name>
<dbReference type="AlphaFoldDB" id="A0AAW2BR31"/>
<accession>A0AAW2BR31</accession>
<protein>
    <submittedName>
        <fullName evidence="2">Uncharacterized protein</fullName>
    </submittedName>
</protein>
<dbReference type="InterPro" id="IPR010945">
    <property type="entry name" value="Malate_DH_type2"/>
</dbReference>
<evidence type="ECO:0000313" key="2">
    <source>
        <dbReference type="EMBL" id="KAK9987761.1"/>
    </source>
</evidence>